<keyword evidence="2" id="KW-1185">Reference proteome</keyword>
<protein>
    <submittedName>
        <fullName evidence="1">Uncharacterized protein</fullName>
    </submittedName>
</protein>
<name>A0AAQ3T7I2_PASNO</name>
<evidence type="ECO:0000313" key="1">
    <source>
        <dbReference type="EMBL" id="WVZ68178.1"/>
    </source>
</evidence>
<evidence type="ECO:0000313" key="2">
    <source>
        <dbReference type="Proteomes" id="UP001341281"/>
    </source>
</evidence>
<dbReference type="AlphaFoldDB" id="A0AAQ3T7I2"/>
<sequence length="135" mass="15235">MVPNDHQTTIVSMFTPSYASSYAQQANLSPSLPPPFHCMPRPPLGADVYCAAVGAAWIRPPRHRGNLSDPAASALVMNEQRPWRQHKRARTLRWGQRQLRRSLPKMKWLDGLVVNYIYYIISANCGEPNCTTNVC</sequence>
<gene>
    <name evidence="1" type="ORF">U9M48_017151</name>
</gene>
<dbReference type="Proteomes" id="UP001341281">
    <property type="component" value="Chromosome 04"/>
</dbReference>
<reference evidence="1 2" key="1">
    <citation type="submission" date="2024-02" db="EMBL/GenBank/DDBJ databases">
        <title>High-quality chromosome-scale genome assembly of Pensacola bahiagrass (Paspalum notatum Flugge var. saurae).</title>
        <authorList>
            <person name="Vega J.M."/>
            <person name="Podio M."/>
            <person name="Orjuela J."/>
            <person name="Siena L.A."/>
            <person name="Pessino S.C."/>
            <person name="Combes M.C."/>
            <person name="Mariac C."/>
            <person name="Albertini E."/>
            <person name="Pupilli F."/>
            <person name="Ortiz J.P.A."/>
            <person name="Leblanc O."/>
        </authorList>
    </citation>
    <scope>NUCLEOTIDE SEQUENCE [LARGE SCALE GENOMIC DNA]</scope>
    <source>
        <strain evidence="1">R1</strain>
        <tissue evidence="1">Leaf</tissue>
    </source>
</reference>
<dbReference type="EMBL" id="CP144748">
    <property type="protein sequence ID" value="WVZ68178.1"/>
    <property type="molecule type" value="Genomic_DNA"/>
</dbReference>
<organism evidence="1 2">
    <name type="scientific">Paspalum notatum var. saurae</name>
    <dbReference type="NCBI Taxonomy" id="547442"/>
    <lineage>
        <taxon>Eukaryota</taxon>
        <taxon>Viridiplantae</taxon>
        <taxon>Streptophyta</taxon>
        <taxon>Embryophyta</taxon>
        <taxon>Tracheophyta</taxon>
        <taxon>Spermatophyta</taxon>
        <taxon>Magnoliopsida</taxon>
        <taxon>Liliopsida</taxon>
        <taxon>Poales</taxon>
        <taxon>Poaceae</taxon>
        <taxon>PACMAD clade</taxon>
        <taxon>Panicoideae</taxon>
        <taxon>Andropogonodae</taxon>
        <taxon>Paspaleae</taxon>
        <taxon>Paspalinae</taxon>
        <taxon>Paspalum</taxon>
    </lineage>
</organism>
<accession>A0AAQ3T7I2</accession>
<proteinExistence type="predicted"/>